<dbReference type="OrthoDB" id="783096at2759"/>
<sequence>MATYHTSHSHTHTTNGDQSWYSTNQSVATPSDVSTAVRKLLSSTRRLQEILKLWSTERATESDVSDVYVQIGHEFNATINAFAHYGIELANIHSIPGELRAVLEGCLAEDPSPQVMETFQPELRKVLYKLLKGLQARQDSWRAATQRNADHHAQMLDLA</sequence>
<feature type="domain" description="Aip3p/Bud6 N-terminal" evidence="2">
    <location>
        <begin position="35"/>
        <end position="142"/>
    </location>
</feature>
<evidence type="ECO:0000313" key="3">
    <source>
        <dbReference type="EMBL" id="KAF9525928.1"/>
    </source>
</evidence>
<evidence type="ECO:0000256" key="1">
    <source>
        <dbReference type="SAM" id="MobiDB-lite"/>
    </source>
</evidence>
<dbReference type="InterPro" id="IPR056279">
    <property type="entry name" value="Aip3p_Bud6_N"/>
</dbReference>
<comment type="caution">
    <text evidence="3">The sequence shown here is derived from an EMBL/GenBank/DDBJ whole genome shotgun (WGS) entry which is preliminary data.</text>
</comment>
<dbReference type="AlphaFoldDB" id="A0A9P6EBK8"/>
<keyword evidence="4" id="KW-1185">Reference proteome</keyword>
<dbReference type="Pfam" id="PF23153">
    <property type="entry name" value="Aip3p_Bud6_N"/>
    <property type="match status" value="1"/>
</dbReference>
<reference evidence="3" key="1">
    <citation type="submission" date="2020-11" db="EMBL/GenBank/DDBJ databases">
        <authorList>
            <consortium name="DOE Joint Genome Institute"/>
            <person name="Ahrendt S."/>
            <person name="Riley R."/>
            <person name="Andreopoulos W."/>
            <person name="Labutti K."/>
            <person name="Pangilinan J."/>
            <person name="Ruiz-Duenas F.J."/>
            <person name="Barrasa J.M."/>
            <person name="Sanchez-Garcia M."/>
            <person name="Camarero S."/>
            <person name="Miyauchi S."/>
            <person name="Serrano A."/>
            <person name="Linde D."/>
            <person name="Babiker R."/>
            <person name="Drula E."/>
            <person name="Ayuso-Fernandez I."/>
            <person name="Pacheco R."/>
            <person name="Padilla G."/>
            <person name="Ferreira P."/>
            <person name="Barriuso J."/>
            <person name="Kellner H."/>
            <person name="Castanera R."/>
            <person name="Alfaro M."/>
            <person name="Ramirez L."/>
            <person name="Pisabarro A.G."/>
            <person name="Kuo A."/>
            <person name="Tritt A."/>
            <person name="Lipzen A."/>
            <person name="He G."/>
            <person name="Yan M."/>
            <person name="Ng V."/>
            <person name="Cullen D."/>
            <person name="Martin F."/>
            <person name="Rosso M.-N."/>
            <person name="Henrissat B."/>
            <person name="Hibbett D."/>
            <person name="Martinez A.T."/>
            <person name="Grigoriev I.V."/>
        </authorList>
    </citation>
    <scope>NUCLEOTIDE SEQUENCE</scope>
    <source>
        <strain evidence="3">CBS 506.95</strain>
    </source>
</reference>
<evidence type="ECO:0000313" key="4">
    <source>
        <dbReference type="Proteomes" id="UP000807306"/>
    </source>
</evidence>
<protein>
    <recommendedName>
        <fullName evidence="2">Aip3p/Bud6 N-terminal domain-containing protein</fullName>
    </recommendedName>
</protein>
<organism evidence="3 4">
    <name type="scientific">Crepidotus variabilis</name>
    <dbReference type="NCBI Taxonomy" id="179855"/>
    <lineage>
        <taxon>Eukaryota</taxon>
        <taxon>Fungi</taxon>
        <taxon>Dikarya</taxon>
        <taxon>Basidiomycota</taxon>
        <taxon>Agaricomycotina</taxon>
        <taxon>Agaricomycetes</taxon>
        <taxon>Agaricomycetidae</taxon>
        <taxon>Agaricales</taxon>
        <taxon>Agaricineae</taxon>
        <taxon>Crepidotaceae</taxon>
        <taxon>Crepidotus</taxon>
    </lineage>
</organism>
<evidence type="ECO:0000259" key="2">
    <source>
        <dbReference type="Pfam" id="PF23153"/>
    </source>
</evidence>
<dbReference type="EMBL" id="MU157877">
    <property type="protein sequence ID" value="KAF9525928.1"/>
    <property type="molecule type" value="Genomic_DNA"/>
</dbReference>
<gene>
    <name evidence="3" type="ORF">CPB83DRAFT_885223</name>
</gene>
<name>A0A9P6EBK8_9AGAR</name>
<accession>A0A9P6EBK8</accession>
<dbReference type="Proteomes" id="UP000807306">
    <property type="component" value="Unassembled WGS sequence"/>
</dbReference>
<feature type="region of interest" description="Disordered" evidence="1">
    <location>
        <begin position="1"/>
        <end position="23"/>
    </location>
</feature>
<proteinExistence type="predicted"/>